<proteinExistence type="inferred from homology"/>
<name>A0A645BIV6_9ZZZZ</name>
<evidence type="ECO:0000256" key="2">
    <source>
        <dbReference type="ARBA" id="ARBA00022679"/>
    </source>
</evidence>
<keyword evidence="1 4" id="KW-0328">Glycosyltransferase</keyword>
<dbReference type="InterPro" id="IPR035994">
    <property type="entry name" value="Nucleoside_phosphorylase_sf"/>
</dbReference>
<dbReference type="HAMAP" id="MF_01627">
    <property type="entry name" value="Pur_nucleosid_phosp"/>
    <property type="match status" value="1"/>
</dbReference>
<dbReference type="CDD" id="cd09006">
    <property type="entry name" value="PNP_EcPNPI-like"/>
    <property type="match status" value="1"/>
</dbReference>
<organism evidence="4">
    <name type="scientific">bioreactor metagenome</name>
    <dbReference type="NCBI Taxonomy" id="1076179"/>
    <lineage>
        <taxon>unclassified sequences</taxon>
        <taxon>metagenomes</taxon>
        <taxon>ecological metagenomes</taxon>
    </lineage>
</organism>
<feature type="domain" description="Nucleoside phosphorylase" evidence="3">
    <location>
        <begin position="20"/>
        <end position="225"/>
    </location>
</feature>
<reference evidence="4" key="1">
    <citation type="submission" date="2019-08" db="EMBL/GenBank/DDBJ databases">
        <authorList>
            <person name="Kucharzyk K."/>
            <person name="Murdoch R.W."/>
            <person name="Higgins S."/>
            <person name="Loffler F."/>
        </authorList>
    </citation>
    <scope>NUCLEOTIDE SEQUENCE</scope>
</reference>
<sequence length="239" mass="25940">MKTANLTPHISCSPEDFAKTVLMPGDPLRAKHIAETYLTDYELVNNVRGIQGYTGYFEGKRVSVMASGMGMPSMGIYSFELYNFFGVETIIRIGSAGGMHPDLKLFDIVLGQGACTNSNYFSQFGLSGSYAPIADYATLKRAVDECEKRGLNYKVGNILSSDMFYSEKGIDGTLEWAKLGVLAVEMEAAALYMNAARAGKKALAICTISDLLIGGALTTSEERQTAFHDMMQVALTIAE</sequence>
<dbReference type="Pfam" id="PF01048">
    <property type="entry name" value="PNP_UDP_1"/>
    <property type="match status" value="1"/>
</dbReference>
<dbReference type="NCBIfam" id="NF004489">
    <property type="entry name" value="PRK05819.1"/>
    <property type="match status" value="1"/>
</dbReference>
<accession>A0A645BIV6</accession>
<gene>
    <name evidence="4" type="primary">deoD_23</name>
    <name evidence="4" type="ORF">SDC9_111910</name>
</gene>
<dbReference type="InterPro" id="IPR004402">
    <property type="entry name" value="DeoD-type"/>
</dbReference>
<dbReference type="PANTHER" id="PTHR43691">
    <property type="entry name" value="URIDINE PHOSPHORYLASE"/>
    <property type="match status" value="1"/>
</dbReference>
<evidence type="ECO:0000259" key="3">
    <source>
        <dbReference type="Pfam" id="PF01048"/>
    </source>
</evidence>
<dbReference type="EC" id="2.4.2.1" evidence="4"/>
<dbReference type="InterPro" id="IPR000845">
    <property type="entry name" value="Nucleoside_phosphorylase_d"/>
</dbReference>
<evidence type="ECO:0000256" key="1">
    <source>
        <dbReference type="ARBA" id="ARBA00022676"/>
    </source>
</evidence>
<dbReference type="GO" id="GO:0004731">
    <property type="term" value="F:purine-nucleoside phosphorylase activity"/>
    <property type="evidence" value="ECO:0007669"/>
    <property type="project" value="UniProtKB-EC"/>
</dbReference>
<dbReference type="NCBIfam" id="TIGR00107">
    <property type="entry name" value="deoD"/>
    <property type="match status" value="1"/>
</dbReference>
<dbReference type="Gene3D" id="3.40.50.1580">
    <property type="entry name" value="Nucleoside phosphorylase domain"/>
    <property type="match status" value="1"/>
</dbReference>
<dbReference type="GO" id="GO:0006218">
    <property type="term" value="P:uridine catabolic process"/>
    <property type="evidence" value="ECO:0007669"/>
    <property type="project" value="TreeGrafter"/>
</dbReference>
<dbReference type="SUPFAM" id="SSF53167">
    <property type="entry name" value="Purine and uridine phosphorylases"/>
    <property type="match status" value="1"/>
</dbReference>
<evidence type="ECO:0000313" key="4">
    <source>
        <dbReference type="EMBL" id="MPM65018.1"/>
    </source>
</evidence>
<dbReference type="PANTHER" id="PTHR43691:SF11">
    <property type="entry name" value="FI09636P-RELATED"/>
    <property type="match status" value="1"/>
</dbReference>
<keyword evidence="2 4" id="KW-0808">Transferase</keyword>
<dbReference type="AlphaFoldDB" id="A0A645BIV6"/>
<dbReference type="EMBL" id="VSSQ01020283">
    <property type="protein sequence ID" value="MPM65018.1"/>
    <property type="molecule type" value="Genomic_DNA"/>
</dbReference>
<comment type="caution">
    <text evidence="4">The sequence shown here is derived from an EMBL/GenBank/DDBJ whole genome shotgun (WGS) entry which is preliminary data.</text>
</comment>
<dbReference type="GO" id="GO:0005829">
    <property type="term" value="C:cytosol"/>
    <property type="evidence" value="ECO:0007669"/>
    <property type="project" value="TreeGrafter"/>
</dbReference>
<dbReference type="GO" id="GO:0004850">
    <property type="term" value="F:uridine phosphorylase activity"/>
    <property type="evidence" value="ECO:0007669"/>
    <property type="project" value="TreeGrafter"/>
</dbReference>
<protein>
    <submittedName>
        <fullName evidence="4">Purine nucleoside phosphorylase DeoD-type</fullName>
        <ecNumber evidence="4">2.4.2.1</ecNumber>
    </submittedName>
</protein>